<dbReference type="PANTHER" id="PTHR34793:SF1">
    <property type="entry name" value="PROTEIN THYLAKOID FORMATION 1, CHLOROPLASTIC"/>
    <property type="match status" value="1"/>
</dbReference>
<keyword evidence="1 2" id="KW-0175">Coiled coil</keyword>
<comment type="function">
    <text evidence="2">May be involved in photosynthetic membrane biogenesis.</text>
</comment>
<feature type="compositionally biased region" description="Basic and acidic residues" evidence="3">
    <location>
        <begin position="214"/>
        <end position="225"/>
    </location>
</feature>
<reference evidence="4" key="1">
    <citation type="submission" date="2020-05" db="EMBL/GenBank/DDBJ databases">
        <authorList>
            <person name="Zhu T."/>
            <person name="Keshari N."/>
            <person name="Lu X."/>
        </authorList>
    </citation>
    <scope>NUCLEOTIDE SEQUENCE</scope>
    <source>
        <strain evidence="4">NK1-12</strain>
    </source>
</reference>
<dbReference type="GO" id="GO:0030096">
    <property type="term" value="C:plasma membrane-derived thylakoid photosystem II"/>
    <property type="evidence" value="ECO:0007669"/>
    <property type="project" value="TreeGrafter"/>
</dbReference>
<proteinExistence type="inferred from homology"/>
<name>A0AA97AQV8_9CYAN</name>
<gene>
    <name evidence="2" type="primary">thf1</name>
    <name evidence="4" type="ORF">HJG54_16185</name>
</gene>
<dbReference type="PANTHER" id="PTHR34793">
    <property type="entry name" value="PROTEIN THYLAKOID FORMATION 1, CHLOROPLASTIC"/>
    <property type="match status" value="1"/>
</dbReference>
<sequence>MSSNVRTVSETKRAFYTLHTRPINSIYRRVVDELMVEMHLLSVNADYRYDPIYGLGVVTAFDRFMQGYRPEADKTSIFNALCQALQDDAQKYRRDAEQLQSEAAATSADTFLSQVKQLNMAPAGALYDALRGVAGNSSFKYSRLFAIGLYTLLELMDPSLVKDESKRNQALQTLSEALNLSGDKMQKDLELYRSNLDKIAQAQIVLDDILKADRKKKEERAKAKDTVTTPSDSQESS</sequence>
<dbReference type="EMBL" id="CP053586">
    <property type="protein sequence ID" value="WNZ24243.1"/>
    <property type="molecule type" value="Genomic_DNA"/>
</dbReference>
<evidence type="ECO:0000313" key="4">
    <source>
        <dbReference type="EMBL" id="WNZ24243.1"/>
    </source>
</evidence>
<dbReference type="Pfam" id="PF11264">
    <property type="entry name" value="ThylakoidFormat"/>
    <property type="match status" value="1"/>
</dbReference>
<protein>
    <recommendedName>
        <fullName evidence="2">Protein Thf1</fullName>
    </recommendedName>
</protein>
<dbReference type="AlphaFoldDB" id="A0AA97AQV8"/>
<evidence type="ECO:0000256" key="3">
    <source>
        <dbReference type="SAM" id="MobiDB-lite"/>
    </source>
</evidence>
<organism evidence="4">
    <name type="scientific">Leptolyngbya sp. NK1-12</name>
    <dbReference type="NCBI Taxonomy" id="2547451"/>
    <lineage>
        <taxon>Bacteria</taxon>
        <taxon>Bacillati</taxon>
        <taxon>Cyanobacteriota</taxon>
        <taxon>Cyanophyceae</taxon>
        <taxon>Leptolyngbyales</taxon>
        <taxon>Leptolyngbyaceae</taxon>
        <taxon>Leptolyngbya group</taxon>
        <taxon>Leptolyngbya</taxon>
    </lineage>
</organism>
<evidence type="ECO:0000256" key="2">
    <source>
        <dbReference type="HAMAP-Rule" id="MF_01843"/>
    </source>
</evidence>
<dbReference type="HAMAP" id="MF_01843">
    <property type="entry name" value="Thf1"/>
    <property type="match status" value="1"/>
</dbReference>
<evidence type="ECO:0000256" key="1">
    <source>
        <dbReference type="ARBA" id="ARBA00023054"/>
    </source>
</evidence>
<comment type="similarity">
    <text evidence="2">Belongs to the THF1 family.</text>
</comment>
<dbReference type="NCBIfam" id="TIGR03060">
    <property type="entry name" value="PS_II_psb29"/>
    <property type="match status" value="1"/>
</dbReference>
<dbReference type="RefSeq" id="WP_316429952.1">
    <property type="nucleotide sequence ID" value="NZ_CP053586.1"/>
</dbReference>
<accession>A0AA97AQV8</accession>
<feature type="coiled-coil region" evidence="2">
    <location>
        <begin position="82"/>
        <end position="109"/>
    </location>
</feature>
<feature type="compositionally biased region" description="Polar residues" evidence="3">
    <location>
        <begin position="226"/>
        <end position="237"/>
    </location>
</feature>
<dbReference type="GO" id="GO:0010207">
    <property type="term" value="P:photosystem II assembly"/>
    <property type="evidence" value="ECO:0007669"/>
    <property type="project" value="InterPro"/>
</dbReference>
<dbReference type="InterPro" id="IPR017499">
    <property type="entry name" value="Thf1"/>
</dbReference>
<feature type="region of interest" description="Disordered" evidence="3">
    <location>
        <begin position="214"/>
        <end position="237"/>
    </location>
</feature>